<feature type="signal peptide" evidence="1">
    <location>
        <begin position="1"/>
        <end position="20"/>
    </location>
</feature>
<accession>A0A8J2NQY7</accession>
<dbReference type="EMBL" id="CAJVCH010005893">
    <property type="protein sequence ID" value="CAG7659226.1"/>
    <property type="molecule type" value="Genomic_DNA"/>
</dbReference>
<evidence type="ECO:0000256" key="1">
    <source>
        <dbReference type="SAM" id="SignalP"/>
    </source>
</evidence>
<keyword evidence="1" id="KW-0732">Signal</keyword>
<protein>
    <submittedName>
        <fullName evidence="2">Uncharacterized protein</fullName>
    </submittedName>
</protein>
<feature type="chain" id="PRO_5035260610" evidence="1">
    <location>
        <begin position="21"/>
        <end position="166"/>
    </location>
</feature>
<gene>
    <name evidence="2" type="ORF">AFUS01_LOCUS1066</name>
</gene>
<sequence>MKSLLVVGLTLAFAFQFAWAAPKVELRGPASPTATPEEIIEQFEKTWAGIAVAVKDADSKLKEILSGNEILPQVEKLMFDAEFVIATLASGALNELIENPRVDQRQLVTDVLRQTGIIVVQTISDIEQVLSNIPYEIQLQVWDVFTVLLVECEAQIDPLVDLIEQN</sequence>
<proteinExistence type="predicted"/>
<evidence type="ECO:0000313" key="3">
    <source>
        <dbReference type="Proteomes" id="UP000708208"/>
    </source>
</evidence>
<organism evidence="2 3">
    <name type="scientific">Allacma fusca</name>
    <dbReference type="NCBI Taxonomy" id="39272"/>
    <lineage>
        <taxon>Eukaryota</taxon>
        <taxon>Metazoa</taxon>
        <taxon>Ecdysozoa</taxon>
        <taxon>Arthropoda</taxon>
        <taxon>Hexapoda</taxon>
        <taxon>Collembola</taxon>
        <taxon>Symphypleona</taxon>
        <taxon>Sminthuridae</taxon>
        <taxon>Allacma</taxon>
    </lineage>
</organism>
<dbReference type="Proteomes" id="UP000708208">
    <property type="component" value="Unassembled WGS sequence"/>
</dbReference>
<dbReference type="AlphaFoldDB" id="A0A8J2NQY7"/>
<name>A0A8J2NQY7_9HEXA</name>
<reference evidence="2" key="1">
    <citation type="submission" date="2021-06" db="EMBL/GenBank/DDBJ databases">
        <authorList>
            <person name="Hodson N. C."/>
            <person name="Mongue J. A."/>
            <person name="Jaron S. K."/>
        </authorList>
    </citation>
    <scope>NUCLEOTIDE SEQUENCE</scope>
</reference>
<comment type="caution">
    <text evidence="2">The sequence shown here is derived from an EMBL/GenBank/DDBJ whole genome shotgun (WGS) entry which is preliminary data.</text>
</comment>
<keyword evidence="3" id="KW-1185">Reference proteome</keyword>
<evidence type="ECO:0000313" key="2">
    <source>
        <dbReference type="EMBL" id="CAG7659226.1"/>
    </source>
</evidence>